<evidence type="ECO:0000256" key="5">
    <source>
        <dbReference type="ARBA" id="ARBA00022490"/>
    </source>
</evidence>
<dbReference type="AlphaFoldDB" id="A0A512DPR5"/>
<feature type="domain" description="PhoU" evidence="10">
    <location>
        <begin position="21"/>
        <end position="108"/>
    </location>
</feature>
<dbReference type="PANTHER" id="PTHR42930:SF3">
    <property type="entry name" value="PHOSPHATE-SPECIFIC TRANSPORT SYSTEM ACCESSORY PROTEIN PHOU"/>
    <property type="match status" value="1"/>
</dbReference>
<dbReference type="NCBIfam" id="TIGR02135">
    <property type="entry name" value="phoU_full"/>
    <property type="match status" value="1"/>
</dbReference>
<evidence type="ECO:0000256" key="8">
    <source>
        <dbReference type="PIRNR" id="PIRNR003107"/>
    </source>
</evidence>
<comment type="subunit">
    <text evidence="3 8">Homodimer.</text>
</comment>
<proteinExistence type="inferred from homology"/>
<evidence type="ECO:0000259" key="10">
    <source>
        <dbReference type="Pfam" id="PF01895"/>
    </source>
</evidence>
<evidence type="ECO:0000256" key="9">
    <source>
        <dbReference type="SAM" id="MobiDB-lite"/>
    </source>
</evidence>
<dbReference type="FunFam" id="1.20.58.220:FF:000004">
    <property type="entry name" value="Phosphate-specific transport system accessory protein PhoU"/>
    <property type="match status" value="1"/>
</dbReference>
<evidence type="ECO:0000256" key="1">
    <source>
        <dbReference type="ARBA" id="ARBA00004496"/>
    </source>
</evidence>
<dbReference type="Pfam" id="PF01895">
    <property type="entry name" value="PhoU"/>
    <property type="match status" value="2"/>
</dbReference>
<dbReference type="PIRSF" id="PIRSF003107">
    <property type="entry name" value="PhoU"/>
    <property type="match status" value="1"/>
</dbReference>
<feature type="compositionally biased region" description="Polar residues" evidence="9">
    <location>
        <begin position="228"/>
        <end position="241"/>
    </location>
</feature>
<feature type="domain" description="PhoU" evidence="10">
    <location>
        <begin position="124"/>
        <end position="208"/>
    </location>
</feature>
<dbReference type="RefSeq" id="WP_044433399.1">
    <property type="nucleotide sequence ID" value="NZ_BJYZ01000011.1"/>
</dbReference>
<accession>A0A512DPR5</accession>
<sequence length="241" mass="26967">MSNEHIVKSFAQELQRLSNLITQMGGVAEAQVEAAVQALVRRDTAIAAQVIQSDLRIDTYEREIDNETLRLLALRQPMASDLREIVSALKIASDIERIGDYAANIAKRSLALAQLPAVRPAGAIPRMGRLVQEIMKEVLDAFIERDVDKAVAARRRDEELDDLYTSLFREVLTYMMEDPRNITPCTHLLFIAKNLERIGDHATNIAETIHFLVIGHPLTTERPKGDESSFTVVTPQPELQG</sequence>
<protein>
    <recommendedName>
        <fullName evidence="8">Phosphate-specific transport system accessory protein PhoU</fullName>
    </recommendedName>
</protein>
<comment type="function">
    <text evidence="7 8">Plays a role in the regulation of phosphate uptake.</text>
</comment>
<dbReference type="PANTHER" id="PTHR42930">
    <property type="entry name" value="PHOSPHATE-SPECIFIC TRANSPORT SYSTEM ACCESSORY PROTEIN PHOU"/>
    <property type="match status" value="1"/>
</dbReference>
<keyword evidence="12" id="KW-1185">Reference proteome</keyword>
<dbReference type="Proteomes" id="UP000321523">
    <property type="component" value="Unassembled WGS sequence"/>
</dbReference>
<dbReference type="SUPFAM" id="SSF109755">
    <property type="entry name" value="PhoU-like"/>
    <property type="match status" value="1"/>
</dbReference>
<evidence type="ECO:0000313" key="12">
    <source>
        <dbReference type="Proteomes" id="UP000321523"/>
    </source>
</evidence>
<evidence type="ECO:0000256" key="2">
    <source>
        <dbReference type="ARBA" id="ARBA00008107"/>
    </source>
</evidence>
<keyword evidence="6 8" id="KW-0592">Phosphate transport</keyword>
<dbReference type="InterPro" id="IPR026022">
    <property type="entry name" value="PhoU_dom"/>
</dbReference>
<evidence type="ECO:0000256" key="7">
    <source>
        <dbReference type="ARBA" id="ARBA00056181"/>
    </source>
</evidence>
<keyword evidence="4 8" id="KW-0813">Transport</keyword>
<comment type="similarity">
    <text evidence="2 8">Belongs to the PhoU family.</text>
</comment>
<comment type="caution">
    <text evidence="11">The sequence shown here is derived from an EMBL/GenBank/DDBJ whole genome shotgun (WGS) entry which is preliminary data.</text>
</comment>
<dbReference type="InterPro" id="IPR028366">
    <property type="entry name" value="PhoU"/>
</dbReference>
<dbReference type="GO" id="GO:0045936">
    <property type="term" value="P:negative regulation of phosphate metabolic process"/>
    <property type="evidence" value="ECO:0007669"/>
    <property type="project" value="InterPro"/>
</dbReference>
<reference evidence="11 12" key="1">
    <citation type="submission" date="2019-07" db="EMBL/GenBank/DDBJ databases">
        <title>Whole genome shotgun sequence of Skermanella aerolata NBRC 106429.</title>
        <authorList>
            <person name="Hosoyama A."/>
            <person name="Uohara A."/>
            <person name="Ohji S."/>
            <person name="Ichikawa N."/>
        </authorList>
    </citation>
    <scope>NUCLEOTIDE SEQUENCE [LARGE SCALE GENOMIC DNA]</scope>
    <source>
        <strain evidence="11 12">NBRC 106429</strain>
    </source>
</reference>
<dbReference type="InterPro" id="IPR038078">
    <property type="entry name" value="PhoU-like_sf"/>
</dbReference>
<evidence type="ECO:0000313" key="11">
    <source>
        <dbReference type="EMBL" id="GEO38456.1"/>
    </source>
</evidence>
<keyword evidence="5 8" id="KW-0963">Cytoplasm</keyword>
<dbReference type="GO" id="GO:0030643">
    <property type="term" value="P:intracellular phosphate ion homeostasis"/>
    <property type="evidence" value="ECO:0007669"/>
    <property type="project" value="InterPro"/>
</dbReference>
<organism evidence="11 12">
    <name type="scientific">Skermanella aerolata</name>
    <dbReference type="NCBI Taxonomy" id="393310"/>
    <lineage>
        <taxon>Bacteria</taxon>
        <taxon>Pseudomonadati</taxon>
        <taxon>Pseudomonadota</taxon>
        <taxon>Alphaproteobacteria</taxon>
        <taxon>Rhodospirillales</taxon>
        <taxon>Azospirillaceae</taxon>
        <taxon>Skermanella</taxon>
    </lineage>
</organism>
<gene>
    <name evidence="11" type="ORF">SAE02_26040</name>
</gene>
<name>A0A512DPR5_9PROT</name>
<dbReference type="Gene3D" id="1.20.58.220">
    <property type="entry name" value="Phosphate transport system protein phou homolog 2, domain 2"/>
    <property type="match status" value="1"/>
</dbReference>
<feature type="region of interest" description="Disordered" evidence="9">
    <location>
        <begin position="222"/>
        <end position="241"/>
    </location>
</feature>
<evidence type="ECO:0000256" key="6">
    <source>
        <dbReference type="ARBA" id="ARBA00022592"/>
    </source>
</evidence>
<dbReference type="OrthoDB" id="9814256at2"/>
<comment type="subcellular location">
    <subcellularLocation>
        <location evidence="1 8">Cytoplasm</location>
    </subcellularLocation>
</comment>
<evidence type="ECO:0000256" key="3">
    <source>
        <dbReference type="ARBA" id="ARBA00011738"/>
    </source>
</evidence>
<dbReference type="GO" id="GO:0005737">
    <property type="term" value="C:cytoplasm"/>
    <property type="evidence" value="ECO:0007669"/>
    <property type="project" value="UniProtKB-SubCell"/>
</dbReference>
<dbReference type="GO" id="GO:0006817">
    <property type="term" value="P:phosphate ion transport"/>
    <property type="evidence" value="ECO:0007669"/>
    <property type="project" value="UniProtKB-KW"/>
</dbReference>
<dbReference type="EMBL" id="BJYZ01000011">
    <property type="protein sequence ID" value="GEO38456.1"/>
    <property type="molecule type" value="Genomic_DNA"/>
</dbReference>
<evidence type="ECO:0000256" key="4">
    <source>
        <dbReference type="ARBA" id="ARBA00022448"/>
    </source>
</evidence>